<dbReference type="GO" id="GO:0003676">
    <property type="term" value="F:nucleic acid binding"/>
    <property type="evidence" value="ECO:0007669"/>
    <property type="project" value="InterPro"/>
</dbReference>
<comment type="caution">
    <text evidence="10">The sequence shown here is derived from an EMBL/GenBank/DDBJ whole genome shotgun (WGS) entry which is preliminary data.</text>
</comment>
<keyword evidence="1" id="KW-0540">Nuclease</keyword>
<evidence type="ECO:0000256" key="9">
    <source>
        <dbReference type="ARBA" id="ARBA00023172"/>
    </source>
</evidence>
<dbReference type="EMBL" id="BKCJ011406171">
    <property type="protein sequence ID" value="GFD30655.1"/>
    <property type="molecule type" value="Genomic_DNA"/>
</dbReference>
<dbReference type="AlphaFoldDB" id="A0A699V5V7"/>
<dbReference type="Gene3D" id="3.30.420.10">
    <property type="entry name" value="Ribonuclease H-like superfamily/Ribonuclease H"/>
    <property type="match status" value="1"/>
</dbReference>
<evidence type="ECO:0000256" key="4">
    <source>
        <dbReference type="ARBA" id="ARBA00022801"/>
    </source>
</evidence>
<dbReference type="GO" id="GO:0015074">
    <property type="term" value="P:DNA integration"/>
    <property type="evidence" value="ECO:0007669"/>
    <property type="project" value="UniProtKB-KW"/>
</dbReference>
<evidence type="ECO:0000256" key="3">
    <source>
        <dbReference type="ARBA" id="ARBA00022759"/>
    </source>
</evidence>
<name>A0A699V5V7_TANCI</name>
<keyword evidence="8" id="KW-0239">DNA-directed DNA polymerase</keyword>
<evidence type="ECO:0000256" key="2">
    <source>
        <dbReference type="ARBA" id="ARBA00022723"/>
    </source>
</evidence>
<keyword evidence="8" id="KW-0808">Transferase</keyword>
<keyword evidence="4" id="KW-0378">Hydrolase</keyword>
<evidence type="ECO:0000256" key="5">
    <source>
        <dbReference type="ARBA" id="ARBA00022842"/>
    </source>
</evidence>
<dbReference type="GO" id="GO:0003964">
    <property type="term" value="F:RNA-directed DNA polymerase activity"/>
    <property type="evidence" value="ECO:0007669"/>
    <property type="project" value="UniProtKB-KW"/>
</dbReference>
<keyword evidence="6" id="KW-0229">DNA integration</keyword>
<dbReference type="SUPFAM" id="SSF53098">
    <property type="entry name" value="Ribonuclease H-like"/>
    <property type="match status" value="1"/>
</dbReference>
<dbReference type="GO" id="GO:0016787">
    <property type="term" value="F:hydrolase activity"/>
    <property type="evidence" value="ECO:0007669"/>
    <property type="project" value="UniProtKB-KW"/>
</dbReference>
<proteinExistence type="predicted"/>
<keyword evidence="7" id="KW-0695">RNA-directed DNA polymerase</keyword>
<feature type="non-terminal residue" evidence="10">
    <location>
        <position position="1"/>
    </location>
</feature>
<dbReference type="PANTHER" id="PTHR42648:SF11">
    <property type="entry name" value="TRANSPOSON TY4-P GAG-POL POLYPROTEIN"/>
    <property type="match status" value="1"/>
</dbReference>
<keyword evidence="5" id="KW-0460">Magnesium</keyword>
<dbReference type="InterPro" id="IPR036397">
    <property type="entry name" value="RNaseH_sf"/>
</dbReference>
<dbReference type="GO" id="GO:0006310">
    <property type="term" value="P:DNA recombination"/>
    <property type="evidence" value="ECO:0007669"/>
    <property type="project" value="UniProtKB-KW"/>
</dbReference>
<keyword evidence="3" id="KW-0255">Endonuclease</keyword>
<dbReference type="GO" id="GO:0004519">
    <property type="term" value="F:endonuclease activity"/>
    <property type="evidence" value="ECO:0007669"/>
    <property type="project" value="UniProtKB-KW"/>
</dbReference>
<evidence type="ECO:0000313" key="10">
    <source>
        <dbReference type="EMBL" id="GFD30655.1"/>
    </source>
</evidence>
<reference evidence="10" key="1">
    <citation type="journal article" date="2019" name="Sci. Rep.">
        <title>Draft genome of Tanacetum cinerariifolium, the natural source of mosquito coil.</title>
        <authorList>
            <person name="Yamashiro T."/>
            <person name="Shiraishi A."/>
            <person name="Satake H."/>
            <person name="Nakayama K."/>
        </authorList>
    </citation>
    <scope>NUCLEOTIDE SEQUENCE</scope>
</reference>
<keyword evidence="9" id="KW-0233">DNA recombination</keyword>
<protein>
    <submittedName>
        <fullName evidence="10">Putative ribonuclease H-like domain-containing protein</fullName>
    </submittedName>
</protein>
<sequence length="105" mass="12176">GILQNLSSPCTLKQNGVAERRNRTLIEAARTMLNSTSLPTQFWREAVNAENLMKRQMMDSFLAIPQWLKHSESSTSEDKKWKKPSILPSVKMMRQFHKQALKVIY</sequence>
<dbReference type="PANTHER" id="PTHR42648">
    <property type="entry name" value="TRANSPOSASE, PUTATIVE-RELATED"/>
    <property type="match status" value="1"/>
</dbReference>
<organism evidence="10">
    <name type="scientific">Tanacetum cinerariifolium</name>
    <name type="common">Dalmatian daisy</name>
    <name type="synonym">Chrysanthemum cinerariifolium</name>
    <dbReference type="NCBI Taxonomy" id="118510"/>
    <lineage>
        <taxon>Eukaryota</taxon>
        <taxon>Viridiplantae</taxon>
        <taxon>Streptophyta</taxon>
        <taxon>Embryophyta</taxon>
        <taxon>Tracheophyta</taxon>
        <taxon>Spermatophyta</taxon>
        <taxon>Magnoliopsida</taxon>
        <taxon>eudicotyledons</taxon>
        <taxon>Gunneridae</taxon>
        <taxon>Pentapetalae</taxon>
        <taxon>asterids</taxon>
        <taxon>campanulids</taxon>
        <taxon>Asterales</taxon>
        <taxon>Asteraceae</taxon>
        <taxon>Asteroideae</taxon>
        <taxon>Anthemideae</taxon>
        <taxon>Anthemidinae</taxon>
        <taxon>Tanacetum</taxon>
    </lineage>
</organism>
<dbReference type="GO" id="GO:0003887">
    <property type="term" value="F:DNA-directed DNA polymerase activity"/>
    <property type="evidence" value="ECO:0007669"/>
    <property type="project" value="UniProtKB-KW"/>
</dbReference>
<keyword evidence="2" id="KW-0479">Metal-binding</keyword>
<evidence type="ECO:0000256" key="6">
    <source>
        <dbReference type="ARBA" id="ARBA00022908"/>
    </source>
</evidence>
<dbReference type="GO" id="GO:0046872">
    <property type="term" value="F:metal ion binding"/>
    <property type="evidence" value="ECO:0007669"/>
    <property type="project" value="UniProtKB-KW"/>
</dbReference>
<dbReference type="InterPro" id="IPR039537">
    <property type="entry name" value="Retrotran_Ty1/copia-like"/>
</dbReference>
<dbReference type="InterPro" id="IPR012337">
    <property type="entry name" value="RNaseH-like_sf"/>
</dbReference>
<evidence type="ECO:0000256" key="7">
    <source>
        <dbReference type="ARBA" id="ARBA00022918"/>
    </source>
</evidence>
<evidence type="ECO:0000256" key="1">
    <source>
        <dbReference type="ARBA" id="ARBA00022722"/>
    </source>
</evidence>
<evidence type="ECO:0000256" key="8">
    <source>
        <dbReference type="ARBA" id="ARBA00022932"/>
    </source>
</evidence>
<accession>A0A699V5V7</accession>
<gene>
    <name evidence="10" type="ORF">Tci_902624</name>
</gene>
<keyword evidence="8" id="KW-0548">Nucleotidyltransferase</keyword>